<name>A0A1B9H2Q9_9TREE</name>
<dbReference type="Pfam" id="PF00400">
    <property type="entry name" value="WD40"/>
    <property type="match status" value="5"/>
</dbReference>
<dbReference type="Gene3D" id="2.130.10.10">
    <property type="entry name" value="YVTN repeat-like/Quinoprotein amine dehydrogenase"/>
    <property type="match status" value="2"/>
</dbReference>
<feature type="repeat" description="WD" evidence="3">
    <location>
        <begin position="31"/>
        <end position="72"/>
    </location>
</feature>
<evidence type="ECO:0000313" key="5">
    <source>
        <dbReference type="EMBL" id="OCF37551.1"/>
    </source>
</evidence>
<dbReference type="InterPro" id="IPR036322">
    <property type="entry name" value="WD40_repeat_dom_sf"/>
</dbReference>
<dbReference type="PANTHER" id="PTHR19879:SF9">
    <property type="entry name" value="TRANSCRIPTION INITIATION FACTOR TFIID SUBUNIT 5"/>
    <property type="match status" value="1"/>
</dbReference>
<feature type="repeat" description="WD" evidence="3">
    <location>
        <begin position="188"/>
        <end position="229"/>
    </location>
</feature>
<feature type="compositionally biased region" description="Low complexity" evidence="4">
    <location>
        <begin position="113"/>
        <end position="138"/>
    </location>
</feature>
<dbReference type="PROSITE" id="PS50294">
    <property type="entry name" value="WD_REPEATS_REGION"/>
    <property type="match status" value="3"/>
</dbReference>
<reference evidence="5 6" key="1">
    <citation type="submission" date="2013-07" db="EMBL/GenBank/DDBJ databases">
        <title>The Genome Sequence of Cryptococcus heveanensis BCC8398.</title>
        <authorList>
            <consortium name="The Broad Institute Genome Sequencing Platform"/>
            <person name="Cuomo C."/>
            <person name="Litvintseva A."/>
            <person name="Chen Y."/>
            <person name="Heitman J."/>
            <person name="Sun S."/>
            <person name="Springer D."/>
            <person name="Dromer F."/>
            <person name="Young S.K."/>
            <person name="Zeng Q."/>
            <person name="Gargeya S."/>
            <person name="Fitzgerald M."/>
            <person name="Abouelleil A."/>
            <person name="Alvarado L."/>
            <person name="Berlin A.M."/>
            <person name="Chapman S.B."/>
            <person name="Dewar J."/>
            <person name="Goldberg J."/>
            <person name="Griggs A."/>
            <person name="Gujja S."/>
            <person name="Hansen M."/>
            <person name="Howarth C."/>
            <person name="Imamovic A."/>
            <person name="Larimer J."/>
            <person name="McCowan C."/>
            <person name="Murphy C."/>
            <person name="Pearson M."/>
            <person name="Priest M."/>
            <person name="Roberts A."/>
            <person name="Saif S."/>
            <person name="Shea T."/>
            <person name="Sykes S."/>
            <person name="Wortman J."/>
            <person name="Nusbaum C."/>
            <person name="Birren B."/>
        </authorList>
    </citation>
    <scope>NUCLEOTIDE SEQUENCE [LARGE SCALE GENOMIC DNA]</scope>
    <source>
        <strain evidence="5 6">BCC8398</strain>
    </source>
</reference>
<dbReference type="PRINTS" id="PR00320">
    <property type="entry name" value="GPROTEINBRPT"/>
</dbReference>
<feature type="region of interest" description="Disordered" evidence="4">
    <location>
        <begin position="102"/>
        <end position="142"/>
    </location>
</feature>
<dbReference type="InterPro" id="IPR020472">
    <property type="entry name" value="WD40_PAC1"/>
</dbReference>
<reference evidence="6" key="2">
    <citation type="submission" date="2013-12" db="EMBL/GenBank/DDBJ databases">
        <title>Evolution of pathogenesis and genome organization in the Tremellales.</title>
        <authorList>
            <person name="Cuomo C."/>
            <person name="Litvintseva A."/>
            <person name="Heitman J."/>
            <person name="Chen Y."/>
            <person name="Sun S."/>
            <person name="Springer D."/>
            <person name="Dromer F."/>
            <person name="Young S."/>
            <person name="Zeng Q."/>
            <person name="Chapman S."/>
            <person name="Gujja S."/>
            <person name="Saif S."/>
            <person name="Birren B."/>
        </authorList>
    </citation>
    <scope>NUCLEOTIDE SEQUENCE [LARGE SCALE GENOMIC DNA]</scope>
    <source>
        <strain evidence="6">BCC8398</strain>
    </source>
</reference>
<sequence>MAIPIPAPDPMDIPEAGPSDHAARYAVSETLSAHNRAVTALRFSNDGSTLVSAGADGWLHVWDPETGDHVRGFKCHKTGINDISISPDSLYIATASDDSTSLIHHLHPPPHPLSQTQHPLDPDSNTNTFPSTSSSSSPTPQPLRVLASHTAPILSLAFSPKSNLLVTGSFDESAIIWDVRRGKPLRVLPAHADAIWCVGWDGEGGMVLTASADGLIRLWDASSGQCLKTIDNDTNSPVSFASFTSSSYFLISATLSSTLRIYNIHTSKVLKTLRAPGTYTSEKFPCPAIVFAAPCRLPSDSRSNGSGKGGNDNGNPEGQEMDIDDHVGAGDGNESGGSAVRGNQSSDQMQVDGEGALTSTLKHSRTKTKADAWIVTGSENGKLVIFDLQSKRVVQVLQGAEEHRSAVVAVATHATIATQSDPI</sequence>
<dbReference type="PROSITE" id="PS00678">
    <property type="entry name" value="WD_REPEATS_1"/>
    <property type="match status" value="2"/>
</dbReference>
<evidence type="ECO:0000256" key="4">
    <source>
        <dbReference type="SAM" id="MobiDB-lite"/>
    </source>
</evidence>
<dbReference type="PROSITE" id="PS50082">
    <property type="entry name" value="WD_REPEATS_2"/>
    <property type="match status" value="3"/>
</dbReference>
<organism evidence="5 6">
    <name type="scientific">Kwoniella heveanensis BCC8398</name>
    <dbReference type="NCBI Taxonomy" id="1296120"/>
    <lineage>
        <taxon>Eukaryota</taxon>
        <taxon>Fungi</taxon>
        <taxon>Dikarya</taxon>
        <taxon>Basidiomycota</taxon>
        <taxon>Agaricomycotina</taxon>
        <taxon>Tremellomycetes</taxon>
        <taxon>Tremellales</taxon>
        <taxon>Cryptococcaceae</taxon>
        <taxon>Kwoniella</taxon>
    </lineage>
</organism>
<dbReference type="CDD" id="cd00200">
    <property type="entry name" value="WD40"/>
    <property type="match status" value="1"/>
</dbReference>
<feature type="repeat" description="WD" evidence="3">
    <location>
        <begin position="146"/>
        <end position="187"/>
    </location>
</feature>
<accession>A0A1B9H2Q9</accession>
<feature type="region of interest" description="Disordered" evidence="4">
    <location>
        <begin position="300"/>
        <end position="351"/>
    </location>
</feature>
<evidence type="ECO:0000256" key="2">
    <source>
        <dbReference type="ARBA" id="ARBA00022737"/>
    </source>
</evidence>
<proteinExistence type="predicted"/>
<dbReference type="SUPFAM" id="SSF50978">
    <property type="entry name" value="WD40 repeat-like"/>
    <property type="match status" value="1"/>
</dbReference>
<dbReference type="SMART" id="SM00320">
    <property type="entry name" value="WD40"/>
    <property type="match status" value="6"/>
</dbReference>
<protein>
    <submittedName>
        <fullName evidence="5">Chromatin binding protein</fullName>
    </submittedName>
</protein>
<evidence type="ECO:0000313" key="6">
    <source>
        <dbReference type="Proteomes" id="UP000092666"/>
    </source>
</evidence>
<evidence type="ECO:0000256" key="1">
    <source>
        <dbReference type="ARBA" id="ARBA00022574"/>
    </source>
</evidence>
<dbReference type="PANTHER" id="PTHR19879">
    <property type="entry name" value="TRANSCRIPTION INITIATION FACTOR TFIID"/>
    <property type="match status" value="1"/>
</dbReference>
<dbReference type="Proteomes" id="UP000092666">
    <property type="component" value="Unassembled WGS sequence"/>
</dbReference>
<dbReference type="InterPro" id="IPR019775">
    <property type="entry name" value="WD40_repeat_CS"/>
</dbReference>
<gene>
    <name evidence="5" type="ORF">I316_00677</name>
</gene>
<keyword evidence="6" id="KW-1185">Reference proteome</keyword>
<keyword evidence="1 3" id="KW-0853">WD repeat</keyword>
<dbReference type="InterPro" id="IPR015943">
    <property type="entry name" value="WD40/YVTN_repeat-like_dom_sf"/>
</dbReference>
<dbReference type="OrthoDB" id="674604at2759"/>
<keyword evidence="2" id="KW-0677">Repeat</keyword>
<dbReference type="EMBL" id="KV700122">
    <property type="protein sequence ID" value="OCF37551.1"/>
    <property type="molecule type" value="Genomic_DNA"/>
</dbReference>
<dbReference type="InterPro" id="IPR001680">
    <property type="entry name" value="WD40_rpt"/>
</dbReference>
<dbReference type="AlphaFoldDB" id="A0A1B9H2Q9"/>
<dbReference type="STRING" id="1296120.A0A1B9H2Q9"/>
<evidence type="ECO:0000256" key="3">
    <source>
        <dbReference type="PROSITE-ProRule" id="PRU00221"/>
    </source>
</evidence>